<dbReference type="FunFam" id="3.80.10.10:FF:000041">
    <property type="entry name" value="LRR receptor-like serine/threonine-protein kinase ERECTA"/>
    <property type="match status" value="1"/>
</dbReference>
<protein>
    <recommendedName>
        <fullName evidence="11">Leucine-rich repeat-containing N-terminal plant-type domain-containing protein</fullName>
    </recommendedName>
</protein>
<evidence type="ECO:0000256" key="1">
    <source>
        <dbReference type="ARBA" id="ARBA00004370"/>
    </source>
</evidence>
<keyword evidence="10" id="KW-1185">Reference proteome</keyword>
<evidence type="ECO:0000256" key="7">
    <source>
        <dbReference type="ARBA" id="ARBA00023136"/>
    </source>
</evidence>
<gene>
    <name evidence="9" type="ORF">M569_16282</name>
</gene>
<dbReference type="GO" id="GO:0016020">
    <property type="term" value="C:membrane"/>
    <property type="evidence" value="ECO:0007669"/>
    <property type="project" value="UniProtKB-SubCell"/>
</dbReference>
<keyword evidence="6" id="KW-0677">Repeat</keyword>
<accession>S8C267</accession>
<dbReference type="InterPro" id="IPR032675">
    <property type="entry name" value="LRR_dom_sf"/>
</dbReference>
<dbReference type="OrthoDB" id="676979at2759"/>
<feature type="non-terminal residue" evidence="9">
    <location>
        <position position="1"/>
    </location>
</feature>
<evidence type="ECO:0000256" key="6">
    <source>
        <dbReference type="ARBA" id="ARBA00022737"/>
    </source>
</evidence>
<dbReference type="SUPFAM" id="SSF52058">
    <property type="entry name" value="L domain-like"/>
    <property type="match status" value="1"/>
</dbReference>
<evidence type="ECO:0000313" key="9">
    <source>
        <dbReference type="EMBL" id="EPS58531.1"/>
    </source>
</evidence>
<dbReference type="Proteomes" id="UP000015453">
    <property type="component" value="Unassembled WGS sequence"/>
</dbReference>
<reference evidence="9 10" key="1">
    <citation type="journal article" date="2013" name="BMC Genomics">
        <title>The miniature genome of a carnivorous plant Genlisea aurea contains a low number of genes and short non-coding sequences.</title>
        <authorList>
            <person name="Leushkin E.V."/>
            <person name="Sutormin R.A."/>
            <person name="Nabieva E.R."/>
            <person name="Penin A.A."/>
            <person name="Kondrashov A.S."/>
            <person name="Logacheva M.D."/>
        </authorList>
    </citation>
    <scope>NUCLEOTIDE SEQUENCE [LARGE SCALE GENOMIC DNA]</scope>
</reference>
<name>S8C267_9LAMI</name>
<evidence type="ECO:0008006" key="11">
    <source>
        <dbReference type="Google" id="ProtNLM"/>
    </source>
</evidence>
<organism evidence="9 10">
    <name type="scientific">Genlisea aurea</name>
    <dbReference type="NCBI Taxonomy" id="192259"/>
    <lineage>
        <taxon>Eukaryota</taxon>
        <taxon>Viridiplantae</taxon>
        <taxon>Streptophyta</taxon>
        <taxon>Embryophyta</taxon>
        <taxon>Tracheophyta</taxon>
        <taxon>Spermatophyta</taxon>
        <taxon>Magnoliopsida</taxon>
        <taxon>eudicotyledons</taxon>
        <taxon>Gunneridae</taxon>
        <taxon>Pentapetalae</taxon>
        <taxon>asterids</taxon>
        <taxon>lamiids</taxon>
        <taxon>Lamiales</taxon>
        <taxon>Lentibulariaceae</taxon>
        <taxon>Genlisea</taxon>
    </lineage>
</organism>
<keyword evidence="8" id="KW-0325">Glycoprotein</keyword>
<evidence type="ECO:0000256" key="3">
    <source>
        <dbReference type="ARBA" id="ARBA00022525"/>
    </source>
</evidence>
<dbReference type="EMBL" id="AUSU01009130">
    <property type="protein sequence ID" value="EPS58531.1"/>
    <property type="molecule type" value="Genomic_DNA"/>
</dbReference>
<dbReference type="GO" id="GO:0005576">
    <property type="term" value="C:extracellular region"/>
    <property type="evidence" value="ECO:0007669"/>
    <property type="project" value="UniProtKB-SubCell"/>
</dbReference>
<dbReference type="PANTHER" id="PTHR32093">
    <property type="entry name" value="LEUCINE-RICH REPEAT EXTENSIN-LIKE PROTEIN 3-RELATED"/>
    <property type="match status" value="1"/>
</dbReference>
<comment type="caution">
    <text evidence="9">The sequence shown here is derived from an EMBL/GenBank/DDBJ whole genome shotgun (WGS) entry which is preliminary data.</text>
</comment>
<comment type="subcellular location">
    <subcellularLocation>
        <location evidence="1">Membrane</location>
    </subcellularLocation>
    <subcellularLocation>
        <location evidence="2">Secreted</location>
    </subcellularLocation>
</comment>
<dbReference type="Gene3D" id="3.80.10.10">
    <property type="entry name" value="Ribonuclease Inhibitor"/>
    <property type="match status" value="2"/>
</dbReference>
<dbReference type="InterPro" id="IPR051582">
    <property type="entry name" value="LRR_extensin-like_regulator"/>
</dbReference>
<dbReference type="AlphaFoldDB" id="S8C267"/>
<dbReference type="PANTHER" id="PTHR32093:SF91">
    <property type="entry name" value="LEUCINE-RICH REPEAT-CONTAINING N-TERMINAL PLANT-TYPE DOMAIN-CONTAINING PROTEIN"/>
    <property type="match status" value="1"/>
</dbReference>
<dbReference type="Pfam" id="PF00560">
    <property type="entry name" value="LRR_1"/>
    <property type="match status" value="2"/>
</dbReference>
<evidence type="ECO:0000256" key="2">
    <source>
        <dbReference type="ARBA" id="ARBA00004613"/>
    </source>
</evidence>
<evidence type="ECO:0000256" key="8">
    <source>
        <dbReference type="ARBA" id="ARBA00023180"/>
    </source>
</evidence>
<evidence type="ECO:0000256" key="4">
    <source>
        <dbReference type="ARBA" id="ARBA00022614"/>
    </source>
</evidence>
<proteinExistence type="predicted"/>
<keyword evidence="3" id="KW-0964">Secreted</keyword>
<keyword evidence="4" id="KW-0433">Leucine-rich repeat</keyword>
<evidence type="ECO:0000256" key="5">
    <source>
        <dbReference type="ARBA" id="ARBA00022729"/>
    </source>
</evidence>
<keyword evidence="7" id="KW-0472">Membrane</keyword>
<evidence type="ECO:0000313" key="10">
    <source>
        <dbReference type="Proteomes" id="UP000015453"/>
    </source>
</evidence>
<dbReference type="InterPro" id="IPR001611">
    <property type="entry name" value="Leu-rich_rpt"/>
</dbReference>
<sequence length="344" mass="37146">LIFADRRLAAVYPAIQKFKSLVSSDPRNVTVSWVGADVCRYRGFYCDSPPDNSSAVAVASVDFNGFHLTAPTLAGFIDQLPDIAIFHANSNFFSGGVPVGIARLPYLYELDLSNNLLSGDFPAEILAMGGFSLLDIRFNFFTGAVPPAIFAGNLNFLFINNNDFITTLPEISVSAHLLFLTLANNRLFGPIPASIGVIFSGVSEILLQNNSLTGCLPYQLGLLKEVVVIDAAENQLTGPLPTSIACLEKVEILNLAGNRLYGSVPDLLCRLSKLTNLSLSDNYFTVAGDSCMGLIRSGVLDLTNNCIPGLPFQRPPMECAAFFAGQPSCPNQYIFSKIPCRIPF</sequence>
<keyword evidence="5" id="KW-0732">Signal</keyword>